<protein>
    <recommendedName>
        <fullName evidence="2">Stage 0 sporulation protein A homolog</fullName>
    </recommendedName>
</protein>
<dbReference type="InterPro" id="IPR020449">
    <property type="entry name" value="Tscrpt_reg_AraC-type_HTH"/>
</dbReference>
<dbReference type="InterPro" id="IPR018060">
    <property type="entry name" value="HTH_AraC"/>
</dbReference>
<dbReference type="GO" id="GO:0005737">
    <property type="term" value="C:cytoplasm"/>
    <property type="evidence" value="ECO:0007669"/>
    <property type="project" value="UniProtKB-SubCell"/>
</dbReference>
<dbReference type="InterPro" id="IPR018062">
    <property type="entry name" value="HTH_AraC-typ_CS"/>
</dbReference>
<evidence type="ECO:0000256" key="7">
    <source>
        <dbReference type="ARBA" id="ARBA00023125"/>
    </source>
</evidence>
<comment type="function">
    <text evidence="9">May play the central regulatory role in sporulation. It may be an element of the effector pathway responsible for the activation of sporulation genes in response to nutritional stress. Spo0A may act in concert with spo0H (a sigma factor) to control the expression of some genes that are critical to the sporulation process.</text>
</comment>
<dbReference type="InterPro" id="IPR051552">
    <property type="entry name" value="HptR"/>
</dbReference>
<evidence type="ECO:0000256" key="4">
    <source>
        <dbReference type="ARBA" id="ARBA00022553"/>
    </source>
</evidence>
<evidence type="ECO:0000256" key="10">
    <source>
        <dbReference type="PROSITE-ProRule" id="PRU00169"/>
    </source>
</evidence>
<dbReference type="PROSITE" id="PS50110">
    <property type="entry name" value="RESPONSE_REGULATORY"/>
    <property type="match status" value="1"/>
</dbReference>
<evidence type="ECO:0000256" key="2">
    <source>
        <dbReference type="ARBA" id="ARBA00018672"/>
    </source>
</evidence>
<evidence type="ECO:0000256" key="9">
    <source>
        <dbReference type="ARBA" id="ARBA00024867"/>
    </source>
</evidence>
<dbReference type="Pfam" id="PF12833">
    <property type="entry name" value="HTH_18"/>
    <property type="match status" value="1"/>
</dbReference>
<dbReference type="GO" id="GO:0003700">
    <property type="term" value="F:DNA-binding transcription factor activity"/>
    <property type="evidence" value="ECO:0007669"/>
    <property type="project" value="InterPro"/>
</dbReference>
<dbReference type="AlphaFoldDB" id="A0A1I0IG00"/>
<dbReference type="InterPro" id="IPR011006">
    <property type="entry name" value="CheY-like_superfamily"/>
</dbReference>
<dbReference type="CDD" id="cd17536">
    <property type="entry name" value="REC_YesN-like"/>
    <property type="match status" value="1"/>
</dbReference>
<dbReference type="SMART" id="SM00342">
    <property type="entry name" value="HTH_ARAC"/>
    <property type="match status" value="1"/>
</dbReference>
<comment type="subcellular location">
    <subcellularLocation>
        <location evidence="1">Cytoplasm</location>
    </subcellularLocation>
</comment>
<feature type="modified residue" description="4-aspartylphosphate" evidence="10">
    <location>
        <position position="55"/>
    </location>
</feature>
<keyword evidence="5" id="KW-0902">Two-component regulatory system</keyword>
<dbReference type="Proteomes" id="UP000198508">
    <property type="component" value="Unassembled WGS sequence"/>
</dbReference>
<evidence type="ECO:0000256" key="6">
    <source>
        <dbReference type="ARBA" id="ARBA00023015"/>
    </source>
</evidence>
<feature type="domain" description="HTH araC/xylS-type" evidence="11">
    <location>
        <begin position="151"/>
        <end position="249"/>
    </location>
</feature>
<dbReference type="GO" id="GO:0000160">
    <property type="term" value="P:phosphorelay signal transduction system"/>
    <property type="evidence" value="ECO:0007669"/>
    <property type="project" value="UniProtKB-KW"/>
</dbReference>
<dbReference type="STRING" id="460384.SAMN05216313_12157"/>
<evidence type="ECO:0000313" key="13">
    <source>
        <dbReference type="EMBL" id="SET95871.1"/>
    </source>
</evidence>
<sequence>MIRLVIIDDEQLIRRGLQKIIEMSGGKYEIAGEAADGEEGLKLLLKVSPDIAVVDVKMPKKNGLEMIGEYLAQGAGRTRFIVLSAYDDYAFTRKAIKLGICDYLLKPVNRFDFLRQLEETAKLMRREAVSDGGAAEGEGDGDGAAAADAVKRAMEYIDRYFYQELTLAGVAKEVHMHPNYFGNLFKKKTGVSYLTYLTSVRMEKARELLDNPNLKVYEVGQIVGYYSPKHFSKVFKKHTNMTPNEYRDRNKHV</sequence>
<dbReference type="Pfam" id="PF00072">
    <property type="entry name" value="Response_reg"/>
    <property type="match status" value="1"/>
</dbReference>
<dbReference type="Gene3D" id="1.10.10.60">
    <property type="entry name" value="Homeodomain-like"/>
    <property type="match status" value="2"/>
</dbReference>
<dbReference type="InterPro" id="IPR009057">
    <property type="entry name" value="Homeodomain-like_sf"/>
</dbReference>
<dbReference type="SUPFAM" id="SSF52172">
    <property type="entry name" value="CheY-like"/>
    <property type="match status" value="1"/>
</dbReference>
<dbReference type="GeneID" id="93281150"/>
<keyword evidence="4 10" id="KW-0597">Phosphoprotein</keyword>
<reference evidence="14" key="1">
    <citation type="submission" date="2016-10" db="EMBL/GenBank/DDBJ databases">
        <authorList>
            <person name="Varghese N."/>
            <person name="Submissions S."/>
        </authorList>
    </citation>
    <scope>NUCLEOTIDE SEQUENCE [LARGE SCALE GENOMIC DNA]</scope>
    <source>
        <strain evidence="14">NLAE-zl-G277</strain>
    </source>
</reference>
<evidence type="ECO:0000259" key="12">
    <source>
        <dbReference type="PROSITE" id="PS50110"/>
    </source>
</evidence>
<name>A0A1I0IG00_9FIRM</name>
<dbReference type="PROSITE" id="PS01124">
    <property type="entry name" value="HTH_ARAC_FAMILY_2"/>
    <property type="match status" value="1"/>
</dbReference>
<dbReference type="SMART" id="SM00448">
    <property type="entry name" value="REC"/>
    <property type="match status" value="1"/>
</dbReference>
<dbReference type="PANTHER" id="PTHR42713:SF3">
    <property type="entry name" value="TRANSCRIPTIONAL REGULATORY PROTEIN HPTR"/>
    <property type="match status" value="1"/>
</dbReference>
<keyword evidence="14" id="KW-1185">Reference proteome</keyword>
<feature type="domain" description="Response regulatory" evidence="12">
    <location>
        <begin position="3"/>
        <end position="121"/>
    </location>
</feature>
<organism evidence="13 14">
    <name type="scientific">Enterocloster lavalensis</name>
    <dbReference type="NCBI Taxonomy" id="460384"/>
    <lineage>
        <taxon>Bacteria</taxon>
        <taxon>Bacillati</taxon>
        <taxon>Bacillota</taxon>
        <taxon>Clostridia</taxon>
        <taxon>Lachnospirales</taxon>
        <taxon>Lachnospiraceae</taxon>
        <taxon>Enterocloster</taxon>
    </lineage>
</organism>
<dbReference type="PANTHER" id="PTHR42713">
    <property type="entry name" value="HISTIDINE KINASE-RELATED"/>
    <property type="match status" value="1"/>
</dbReference>
<dbReference type="PRINTS" id="PR00032">
    <property type="entry name" value="HTHARAC"/>
</dbReference>
<keyword evidence="3" id="KW-0963">Cytoplasm</keyword>
<dbReference type="SUPFAM" id="SSF46689">
    <property type="entry name" value="Homeodomain-like"/>
    <property type="match status" value="2"/>
</dbReference>
<keyword evidence="8" id="KW-0804">Transcription</keyword>
<dbReference type="EMBL" id="FOIM01000021">
    <property type="protein sequence ID" value="SET95871.1"/>
    <property type="molecule type" value="Genomic_DNA"/>
</dbReference>
<dbReference type="RefSeq" id="WP_092367048.1">
    <property type="nucleotide sequence ID" value="NZ_CABJCG010000011.1"/>
</dbReference>
<dbReference type="PROSITE" id="PS00041">
    <property type="entry name" value="HTH_ARAC_FAMILY_1"/>
    <property type="match status" value="1"/>
</dbReference>
<keyword evidence="6" id="KW-0805">Transcription regulation</keyword>
<evidence type="ECO:0000256" key="3">
    <source>
        <dbReference type="ARBA" id="ARBA00022490"/>
    </source>
</evidence>
<evidence type="ECO:0000313" key="14">
    <source>
        <dbReference type="Proteomes" id="UP000198508"/>
    </source>
</evidence>
<accession>A0A1I0IG00</accession>
<evidence type="ECO:0000256" key="5">
    <source>
        <dbReference type="ARBA" id="ARBA00023012"/>
    </source>
</evidence>
<gene>
    <name evidence="13" type="ORF">SAMN05216313_12157</name>
</gene>
<dbReference type="GO" id="GO:0043565">
    <property type="term" value="F:sequence-specific DNA binding"/>
    <property type="evidence" value="ECO:0007669"/>
    <property type="project" value="InterPro"/>
</dbReference>
<evidence type="ECO:0000256" key="1">
    <source>
        <dbReference type="ARBA" id="ARBA00004496"/>
    </source>
</evidence>
<keyword evidence="7" id="KW-0238">DNA-binding</keyword>
<dbReference type="Gene3D" id="3.40.50.2300">
    <property type="match status" value="1"/>
</dbReference>
<dbReference type="InterPro" id="IPR001789">
    <property type="entry name" value="Sig_transdc_resp-reg_receiver"/>
</dbReference>
<evidence type="ECO:0000256" key="8">
    <source>
        <dbReference type="ARBA" id="ARBA00023163"/>
    </source>
</evidence>
<evidence type="ECO:0000259" key="11">
    <source>
        <dbReference type="PROSITE" id="PS01124"/>
    </source>
</evidence>
<proteinExistence type="predicted"/>